<dbReference type="RefSeq" id="WP_065142123.1">
    <property type="nucleotide sequence ID" value="NZ_LZLS01000003.1"/>
</dbReference>
<evidence type="ECO:0000256" key="3">
    <source>
        <dbReference type="ARBA" id="ARBA00022475"/>
    </source>
</evidence>
<protein>
    <submittedName>
        <fullName evidence="9">Transporter</fullName>
    </submittedName>
</protein>
<evidence type="ECO:0000256" key="1">
    <source>
        <dbReference type="ARBA" id="ARBA00004651"/>
    </source>
</evidence>
<feature type="transmembrane region" description="Helical" evidence="7">
    <location>
        <begin position="281"/>
        <end position="307"/>
    </location>
</feature>
<feature type="transmembrane region" description="Helical" evidence="7">
    <location>
        <begin position="857"/>
        <end position="881"/>
    </location>
</feature>
<evidence type="ECO:0000259" key="8">
    <source>
        <dbReference type="Pfam" id="PF03176"/>
    </source>
</evidence>
<dbReference type="NCBIfam" id="TIGR00833">
    <property type="entry name" value="actII"/>
    <property type="match status" value="1"/>
</dbReference>
<proteinExistence type="inferred from homology"/>
<dbReference type="AlphaFoldDB" id="A0A1A3PBG4"/>
<feature type="domain" description="Membrane transport protein MMPL" evidence="8">
    <location>
        <begin position="42"/>
        <end position="374"/>
    </location>
</feature>
<sequence length="946" mass="99712">MIGRFIYRFALLIVGIWAVVAVAGNSLAPQLEGVVADKDQPFLPTGTATSLAVQRSAEAFSQTPTDNVGYLVLERHGPLTDQDRVFYDKLVTALRADPQHIFEVADWWQLPALSHVAQSDDRHVVTAGLRLYGTVGSTEAVDSIMAARNAVAKLHPPEGLHVYVTGPGATIMDEFAEIDRQMQLITEFIMAVLLILLVIIFRSPISALVPLVSVMLALAVAKPIIAVLAANELIGVSLFAIAVSVAVSVGAGTSFGIFLIGRYHERRRQDLDPVAALADAYRGVAPAIIGSTLIVVAPLGAVGWLSLARISMFATTGVLCAIGMLAVGVAALTLTPALIALASRADLLKPPRRKNVRRQWRRIGTHVARWPAPILVATGVFVLIMLIALPGVPIGWDERTSTSPASEANRGYRAVDEHFGPNQLQPGVVTIEADHDLRTVAGLSALERVTAAIMGISGVRMVQSASHPAGMVSKQAALSATGGNIGDRLDEFADQLAARPAAIGNLDAAVGDLLNGLDLIQTGMQAGSYALGGVSLAVNLTQQATVKVRTRAGDVSEIFDPLRSFVRVIADCPNTPVCSSAQEAVQWATGVVDGSGKLVDAVEQLAQSTVNAAAGVQAPDLPALLAKVSTEIDQVRGLAAGLREVLKNPRPVPTAELPDYLHKLVAVSEGGVGTDLYSSRQILTDPTLRPVLSQFFSPNGHATRLFVYGNGSEWGNDGAVRARAIVAAVGDATKDSTLKPTAVELTGVGPATRDLQDIVASDLTLLVLITLGVVLVVCAVVLRSTLAGLVVLGTIAASYVCALGASVFIWHRLLHQELHWSVAPIAFVSMVGIASGGNLLFAMRIREELTDGMRTSIIRAFAATGAIVTAGGVAVGITMLPLTSSDVLSVSQIGVTVGLGLLLNALVVRAFVLPAMMVVLDRWLWWRRPEVSDDEQEELEPVTATT</sequence>
<dbReference type="PANTHER" id="PTHR33406:SF6">
    <property type="entry name" value="MEMBRANE PROTEIN YDGH-RELATED"/>
    <property type="match status" value="1"/>
</dbReference>
<gene>
    <name evidence="9" type="ORF">A5634_13335</name>
</gene>
<reference evidence="9 10" key="1">
    <citation type="submission" date="2016-06" db="EMBL/GenBank/DDBJ databases">
        <authorList>
            <person name="Kjaerup R.B."/>
            <person name="Dalgaard T.S."/>
            <person name="Juul-Madsen H.R."/>
        </authorList>
    </citation>
    <scope>NUCLEOTIDE SEQUENCE [LARGE SCALE GENOMIC DNA]</scope>
    <source>
        <strain evidence="9 10">1165133.8</strain>
    </source>
</reference>
<dbReference type="InterPro" id="IPR050545">
    <property type="entry name" value="Mycobact_MmpL"/>
</dbReference>
<evidence type="ECO:0000313" key="10">
    <source>
        <dbReference type="Proteomes" id="UP000093928"/>
    </source>
</evidence>
<feature type="transmembrane region" description="Helical" evidence="7">
    <location>
        <begin position="313"/>
        <end position="342"/>
    </location>
</feature>
<evidence type="ECO:0000256" key="5">
    <source>
        <dbReference type="ARBA" id="ARBA00022989"/>
    </source>
</evidence>
<accession>A0A1A3PBG4</accession>
<feature type="transmembrane region" description="Helical" evidence="7">
    <location>
        <begin position="208"/>
        <end position="230"/>
    </location>
</feature>
<feature type="domain" description="Membrane transport protein MMPL" evidence="8">
    <location>
        <begin position="660"/>
        <end position="928"/>
    </location>
</feature>
<feature type="transmembrane region" description="Helical" evidence="7">
    <location>
        <begin position="763"/>
        <end position="782"/>
    </location>
</feature>
<feature type="transmembrane region" description="Helical" evidence="7">
    <location>
        <begin position="363"/>
        <end position="389"/>
    </location>
</feature>
<evidence type="ECO:0000256" key="4">
    <source>
        <dbReference type="ARBA" id="ARBA00022692"/>
    </source>
</evidence>
<dbReference type="InterPro" id="IPR004707">
    <property type="entry name" value="MmpL_fam"/>
</dbReference>
<comment type="similarity">
    <text evidence="2">Belongs to the resistance-nodulation-cell division (RND) (TC 2.A.6) family. MmpL subfamily.</text>
</comment>
<keyword evidence="4 7" id="KW-0812">Transmembrane</keyword>
<keyword evidence="5 7" id="KW-1133">Transmembrane helix</keyword>
<dbReference type="SUPFAM" id="SSF82866">
    <property type="entry name" value="Multidrug efflux transporter AcrB transmembrane domain"/>
    <property type="match status" value="2"/>
</dbReference>
<feature type="transmembrane region" description="Helical" evidence="7">
    <location>
        <begin position="789"/>
        <end position="810"/>
    </location>
</feature>
<dbReference type="GO" id="GO:0005886">
    <property type="term" value="C:plasma membrane"/>
    <property type="evidence" value="ECO:0007669"/>
    <property type="project" value="UniProtKB-SubCell"/>
</dbReference>
<feature type="transmembrane region" description="Helical" evidence="7">
    <location>
        <begin position="236"/>
        <end position="260"/>
    </location>
</feature>
<dbReference type="Pfam" id="PF03176">
    <property type="entry name" value="MMPL"/>
    <property type="match status" value="2"/>
</dbReference>
<dbReference type="PANTHER" id="PTHR33406">
    <property type="entry name" value="MEMBRANE PROTEIN MJ1562-RELATED"/>
    <property type="match status" value="1"/>
</dbReference>
<comment type="caution">
    <text evidence="9">The sequence shown here is derived from an EMBL/GenBank/DDBJ whole genome shotgun (WGS) entry which is preliminary data.</text>
</comment>
<feature type="transmembrane region" description="Helical" evidence="7">
    <location>
        <begin position="893"/>
        <end position="920"/>
    </location>
</feature>
<dbReference type="OrthoDB" id="2365435at2"/>
<feature type="transmembrane region" description="Helical" evidence="7">
    <location>
        <begin position="822"/>
        <end position="845"/>
    </location>
</feature>
<name>A0A1A3PBG4_MYCAS</name>
<dbReference type="Gene3D" id="1.20.1640.10">
    <property type="entry name" value="Multidrug efflux transporter AcrB transmembrane domain"/>
    <property type="match status" value="2"/>
</dbReference>
<feature type="transmembrane region" description="Helical" evidence="7">
    <location>
        <begin position="182"/>
        <end position="201"/>
    </location>
</feature>
<evidence type="ECO:0000256" key="7">
    <source>
        <dbReference type="SAM" id="Phobius"/>
    </source>
</evidence>
<evidence type="ECO:0000256" key="6">
    <source>
        <dbReference type="ARBA" id="ARBA00023136"/>
    </source>
</evidence>
<dbReference type="EMBL" id="LZLS01000003">
    <property type="protein sequence ID" value="OBK31568.1"/>
    <property type="molecule type" value="Genomic_DNA"/>
</dbReference>
<dbReference type="Proteomes" id="UP000093928">
    <property type="component" value="Unassembled WGS sequence"/>
</dbReference>
<comment type="subcellular location">
    <subcellularLocation>
        <location evidence="1">Cell membrane</location>
        <topology evidence="1">Multi-pass membrane protein</topology>
    </subcellularLocation>
</comment>
<evidence type="ECO:0000256" key="2">
    <source>
        <dbReference type="ARBA" id="ARBA00010157"/>
    </source>
</evidence>
<evidence type="ECO:0000313" key="9">
    <source>
        <dbReference type="EMBL" id="OBK31568.1"/>
    </source>
</evidence>
<dbReference type="InterPro" id="IPR004869">
    <property type="entry name" value="MMPL_dom"/>
</dbReference>
<keyword evidence="3" id="KW-1003">Cell membrane</keyword>
<organism evidence="9 10">
    <name type="scientific">Mycobacterium asiaticum</name>
    <dbReference type="NCBI Taxonomy" id="1790"/>
    <lineage>
        <taxon>Bacteria</taxon>
        <taxon>Bacillati</taxon>
        <taxon>Actinomycetota</taxon>
        <taxon>Actinomycetes</taxon>
        <taxon>Mycobacteriales</taxon>
        <taxon>Mycobacteriaceae</taxon>
        <taxon>Mycobacterium</taxon>
    </lineage>
</organism>
<keyword evidence="6 7" id="KW-0472">Membrane</keyword>